<name>W3WJP1_PESFW</name>
<keyword evidence="1" id="KW-0472">Membrane</keyword>
<gene>
    <name evidence="3" type="ORF">PFICI_14957</name>
</gene>
<reference evidence="4" key="1">
    <citation type="journal article" date="2015" name="BMC Genomics">
        <title>Genomic and transcriptomic analysis of the endophytic fungus Pestalotiopsis fici reveals its lifestyle and high potential for synthesis of natural products.</title>
        <authorList>
            <person name="Wang X."/>
            <person name="Zhang X."/>
            <person name="Liu L."/>
            <person name="Xiang M."/>
            <person name="Wang W."/>
            <person name="Sun X."/>
            <person name="Che Y."/>
            <person name="Guo L."/>
            <person name="Liu G."/>
            <person name="Guo L."/>
            <person name="Wang C."/>
            <person name="Yin W.B."/>
            <person name="Stadler M."/>
            <person name="Zhang X."/>
            <person name="Liu X."/>
        </authorList>
    </citation>
    <scope>NUCLEOTIDE SEQUENCE [LARGE SCALE GENOMIC DNA]</scope>
    <source>
        <strain evidence="4">W106-1 / CGMCC3.15140</strain>
    </source>
</reference>
<feature type="transmembrane region" description="Helical" evidence="1">
    <location>
        <begin position="33"/>
        <end position="53"/>
    </location>
</feature>
<keyword evidence="4" id="KW-1185">Reference proteome</keyword>
<keyword evidence="1" id="KW-0812">Transmembrane</keyword>
<protein>
    <submittedName>
        <fullName evidence="3">Uncharacterized protein</fullName>
    </submittedName>
</protein>
<feature type="chain" id="PRO_5004835049" evidence="2">
    <location>
        <begin position="17"/>
        <end position="244"/>
    </location>
</feature>
<dbReference type="PANTHER" id="PTHR35184">
    <property type="entry name" value="YALI0C10208P"/>
    <property type="match status" value="1"/>
</dbReference>
<dbReference type="Proteomes" id="UP000030651">
    <property type="component" value="Unassembled WGS sequence"/>
</dbReference>
<keyword evidence="1" id="KW-1133">Transmembrane helix</keyword>
<dbReference type="AlphaFoldDB" id="W3WJP1"/>
<organism evidence="3 4">
    <name type="scientific">Pestalotiopsis fici (strain W106-1 / CGMCC3.15140)</name>
    <dbReference type="NCBI Taxonomy" id="1229662"/>
    <lineage>
        <taxon>Eukaryota</taxon>
        <taxon>Fungi</taxon>
        <taxon>Dikarya</taxon>
        <taxon>Ascomycota</taxon>
        <taxon>Pezizomycotina</taxon>
        <taxon>Sordariomycetes</taxon>
        <taxon>Xylariomycetidae</taxon>
        <taxon>Amphisphaeriales</taxon>
        <taxon>Sporocadaceae</taxon>
        <taxon>Pestalotiopsis</taxon>
    </lineage>
</organism>
<keyword evidence="2" id="KW-0732">Signal</keyword>
<dbReference type="GeneID" id="19279970"/>
<dbReference type="OMA" id="STRIAWA"/>
<dbReference type="EMBL" id="KI912122">
    <property type="protein sequence ID" value="ETS73352.1"/>
    <property type="molecule type" value="Genomic_DNA"/>
</dbReference>
<evidence type="ECO:0000313" key="3">
    <source>
        <dbReference type="EMBL" id="ETS73352.1"/>
    </source>
</evidence>
<dbReference type="KEGG" id="pfy:PFICI_14957"/>
<proteinExistence type="predicted"/>
<dbReference type="InParanoid" id="W3WJP1"/>
<feature type="transmembrane region" description="Helical" evidence="1">
    <location>
        <begin position="117"/>
        <end position="136"/>
    </location>
</feature>
<dbReference type="OrthoDB" id="3357002at2759"/>
<dbReference type="PANTHER" id="PTHR35184:SF1">
    <property type="entry name" value="INTEGRAL MEMBRANE PROTEIN"/>
    <property type="match status" value="1"/>
</dbReference>
<dbReference type="HOGENOM" id="CLU_024263_0_0_1"/>
<dbReference type="STRING" id="1229662.W3WJP1"/>
<feature type="transmembrane region" description="Helical" evidence="1">
    <location>
        <begin position="192"/>
        <end position="211"/>
    </location>
</feature>
<feature type="signal peptide" evidence="2">
    <location>
        <begin position="1"/>
        <end position="16"/>
    </location>
</feature>
<accession>W3WJP1</accession>
<sequence length="244" mass="26788">MTWMLFVFCVIRLVTCSTRIAWAANPTSSKLAVAAQVFNSAGIIIIYIVNMIFAQRILRSKQPKLGWNGLFRIVFKILCALIVGSLIMAIVALVVSINTTNLHTLRSIHDVILASSTYSLVLAVFPSCMLGVAYLLPSSPDEETFGTGSQGKKSAILLISCSLAIIIAGFKTGTTWEPTRSALNPAWFDSKAAFYCFDFMLEVIILAIFLVSRVDNLFHVPNGCKGPGDYTRLRQQEPSDVEKV</sequence>
<dbReference type="InterPro" id="IPR021460">
    <property type="entry name" value="DUF3112"/>
</dbReference>
<feature type="transmembrane region" description="Helical" evidence="1">
    <location>
        <begin position="73"/>
        <end position="97"/>
    </location>
</feature>
<feature type="transmembrane region" description="Helical" evidence="1">
    <location>
        <begin position="156"/>
        <end position="172"/>
    </location>
</feature>
<dbReference type="Pfam" id="PF11309">
    <property type="entry name" value="DUF3112"/>
    <property type="match status" value="2"/>
</dbReference>
<evidence type="ECO:0000256" key="2">
    <source>
        <dbReference type="SAM" id="SignalP"/>
    </source>
</evidence>
<dbReference type="RefSeq" id="XP_007841729.1">
    <property type="nucleotide sequence ID" value="XM_007843538.1"/>
</dbReference>
<evidence type="ECO:0000313" key="4">
    <source>
        <dbReference type="Proteomes" id="UP000030651"/>
    </source>
</evidence>
<evidence type="ECO:0000256" key="1">
    <source>
        <dbReference type="SAM" id="Phobius"/>
    </source>
</evidence>
<dbReference type="eggNOG" id="ENOG502S0ZE">
    <property type="taxonomic scope" value="Eukaryota"/>
</dbReference>